<dbReference type="EMBL" id="SHTH01000004">
    <property type="protein sequence ID" value="TCF70812.1"/>
    <property type="molecule type" value="Genomic_DNA"/>
</dbReference>
<feature type="transmembrane region" description="Helical" evidence="1">
    <location>
        <begin position="182"/>
        <end position="208"/>
    </location>
</feature>
<feature type="transmembrane region" description="Helical" evidence="1">
    <location>
        <begin position="6"/>
        <end position="23"/>
    </location>
</feature>
<proteinExistence type="predicted"/>
<dbReference type="Proteomes" id="UP000293137">
    <property type="component" value="Unassembled WGS sequence"/>
</dbReference>
<feature type="transmembrane region" description="Helical" evidence="1">
    <location>
        <begin position="30"/>
        <end position="61"/>
    </location>
</feature>
<accession>A0AB74HIG4</accession>
<organism evidence="2 3">
    <name type="scientific">Bifidobacterium longum subsp. longum</name>
    <dbReference type="NCBI Taxonomy" id="1679"/>
    <lineage>
        <taxon>Bacteria</taxon>
        <taxon>Bacillati</taxon>
        <taxon>Actinomycetota</taxon>
        <taxon>Actinomycetes</taxon>
        <taxon>Bifidobacteriales</taxon>
        <taxon>Bifidobacteriaceae</taxon>
        <taxon>Bifidobacterium</taxon>
    </lineage>
</organism>
<feature type="transmembrane region" description="Helical" evidence="1">
    <location>
        <begin position="73"/>
        <end position="92"/>
    </location>
</feature>
<gene>
    <name evidence="2" type="ORF">MCC10118_0466</name>
</gene>
<dbReference type="AlphaFoldDB" id="A0AB74HIG4"/>
<keyword evidence="1" id="KW-1133">Transmembrane helix</keyword>
<keyword evidence="1" id="KW-0472">Membrane</keyword>
<comment type="caution">
    <text evidence="2">The sequence shown here is derived from an EMBL/GenBank/DDBJ whole genome shotgun (WGS) entry which is preliminary data.</text>
</comment>
<evidence type="ECO:0000313" key="2">
    <source>
        <dbReference type="EMBL" id="TCF70812.1"/>
    </source>
</evidence>
<protein>
    <submittedName>
        <fullName evidence="2">Membrane spanning protein</fullName>
    </submittedName>
</protein>
<name>A0AB74HIG4_BIFLL</name>
<reference evidence="2 3" key="1">
    <citation type="journal article" date="2018" name="Sci. Rep.">
        <title>Genomic diversity and distribution of Bifidobacterium longum subsp. longum across the human lifespan.</title>
        <authorList>
            <person name="Odamaki T."/>
            <person name="Bottacini F."/>
            <person name="Kato K."/>
            <person name="Mitsuyama E."/>
            <person name="Yoshida K."/>
            <person name="Horigome A."/>
            <person name="Xiao J.Z."/>
            <person name="van Sinderen D."/>
        </authorList>
    </citation>
    <scope>NUCLEOTIDE SEQUENCE [LARGE SCALE GENOMIC DNA]</scope>
    <source>
        <strain evidence="2 3">MCC10118</strain>
    </source>
</reference>
<evidence type="ECO:0000256" key="1">
    <source>
        <dbReference type="SAM" id="Phobius"/>
    </source>
</evidence>
<keyword evidence="1" id="KW-0812">Transmembrane</keyword>
<feature type="transmembrane region" description="Helical" evidence="1">
    <location>
        <begin position="220"/>
        <end position="245"/>
    </location>
</feature>
<sequence>MFAEPSYIGMHLFGVLLPVFWLTRDRKIGILIPIFAAGAIAMGSGTRIILDTVVATFIWLIATINFHSRKATAGFVGALGLLGAGGLSAITINPRLNSLATNGLLAGDGSMSARIFHMLAPMWSWKHDLPHFMFGWGAGNISNAVRTGYAGARQWYDAHGGAPSTEIDGLANPPADTFTMSIYASFITEFGLFCFLAFLLLVLAHVAVHHGWSRRNICWFILLAYLYIQFESYAFYAIPLFIWAVCTIMNRGKNNINSL</sequence>
<evidence type="ECO:0000313" key="3">
    <source>
        <dbReference type="Proteomes" id="UP000293137"/>
    </source>
</evidence>